<accession>A0A7J0G5W2</accession>
<comment type="caution">
    <text evidence="1">The sequence shown here is derived from an EMBL/GenBank/DDBJ whole genome shotgun (WGS) entry which is preliminary data.</text>
</comment>
<gene>
    <name evidence="1" type="ORF">Acr_18g0002820</name>
</gene>
<evidence type="ECO:0000313" key="2">
    <source>
        <dbReference type="Proteomes" id="UP000585474"/>
    </source>
</evidence>
<name>A0A7J0G5W2_9ERIC</name>
<dbReference type="EMBL" id="BJWL01000018">
    <property type="protein sequence ID" value="GFZ06112.1"/>
    <property type="molecule type" value="Genomic_DNA"/>
</dbReference>
<reference evidence="1 2" key="1">
    <citation type="submission" date="2019-07" db="EMBL/GenBank/DDBJ databases">
        <title>De Novo Assembly of kiwifruit Actinidia rufa.</title>
        <authorList>
            <person name="Sugita-Konishi S."/>
            <person name="Sato K."/>
            <person name="Mori E."/>
            <person name="Abe Y."/>
            <person name="Kisaki G."/>
            <person name="Hamano K."/>
            <person name="Suezawa K."/>
            <person name="Otani M."/>
            <person name="Fukuda T."/>
            <person name="Manabe T."/>
            <person name="Gomi K."/>
            <person name="Tabuchi M."/>
            <person name="Akimitsu K."/>
            <person name="Kataoka I."/>
        </authorList>
    </citation>
    <scope>NUCLEOTIDE SEQUENCE [LARGE SCALE GENOMIC DNA]</scope>
    <source>
        <strain evidence="2">cv. Fuchu</strain>
    </source>
</reference>
<keyword evidence="2" id="KW-1185">Reference proteome</keyword>
<proteinExistence type="predicted"/>
<evidence type="ECO:0000313" key="1">
    <source>
        <dbReference type="EMBL" id="GFZ06112.1"/>
    </source>
</evidence>
<sequence>MPSLSIKPPSEGLVCELGWKMSGGKLKNKLGHLGFEGECWVAYSTFMLSLTYPEGNLKTIIDREWCLEDQVRDSKILLQGSLTFEVPHALKMQD</sequence>
<organism evidence="1 2">
    <name type="scientific">Actinidia rufa</name>
    <dbReference type="NCBI Taxonomy" id="165716"/>
    <lineage>
        <taxon>Eukaryota</taxon>
        <taxon>Viridiplantae</taxon>
        <taxon>Streptophyta</taxon>
        <taxon>Embryophyta</taxon>
        <taxon>Tracheophyta</taxon>
        <taxon>Spermatophyta</taxon>
        <taxon>Magnoliopsida</taxon>
        <taxon>eudicotyledons</taxon>
        <taxon>Gunneridae</taxon>
        <taxon>Pentapetalae</taxon>
        <taxon>asterids</taxon>
        <taxon>Ericales</taxon>
        <taxon>Actinidiaceae</taxon>
        <taxon>Actinidia</taxon>
    </lineage>
</organism>
<protein>
    <submittedName>
        <fullName evidence="1">Uncharacterized protein</fullName>
    </submittedName>
</protein>
<dbReference type="AlphaFoldDB" id="A0A7J0G5W2"/>
<dbReference type="Proteomes" id="UP000585474">
    <property type="component" value="Unassembled WGS sequence"/>
</dbReference>